<feature type="domain" description="PKS/mFAS DH" evidence="8">
    <location>
        <begin position="1"/>
        <end position="299"/>
    </location>
</feature>
<keyword evidence="6" id="KW-0812">Transmembrane</keyword>
<dbReference type="InterPro" id="IPR016039">
    <property type="entry name" value="Thiolase-like"/>
</dbReference>
<dbReference type="InterPro" id="IPR014031">
    <property type="entry name" value="Ketoacyl_synth_C"/>
</dbReference>
<name>J9APP6_WUCBA</name>
<evidence type="ECO:0000256" key="2">
    <source>
        <dbReference type="ARBA" id="ARBA00022553"/>
    </source>
</evidence>
<evidence type="ECO:0000259" key="8">
    <source>
        <dbReference type="PROSITE" id="PS52019"/>
    </source>
</evidence>
<dbReference type="Gene3D" id="3.40.47.10">
    <property type="match status" value="1"/>
</dbReference>
<evidence type="ECO:0000256" key="4">
    <source>
        <dbReference type="RuleBase" id="RU003694"/>
    </source>
</evidence>
<evidence type="ECO:0000259" key="7">
    <source>
        <dbReference type="PROSITE" id="PS52004"/>
    </source>
</evidence>
<dbReference type="InterPro" id="IPR049900">
    <property type="entry name" value="PKS_mFAS_DH"/>
</dbReference>
<sequence>MELFEEHRIHGVIILPAAFIIAIFVEFTTTNLLEAQIDKLKIMNCDKLSNECKTIIFEALRLEKRISDVNLSEINVKFVKSKLILTDNTNIYSSCRLGNEERQMIVEEMKQINALKKLQIEYKQLKMKMSNLSHQLFYETMRKYGLQYGPKYQILREIYRKGRYIGALLINDNDLIRLIDGSLQLLSAALLNTNKLSVYIPFAIDDIIIKYNEKSIDISANKSIISTKHCNHSQSQYSTSKEMNHFASNDKSDNKNSPNNATNRLTDEIKTDKKLSSGQDEILQIEIISYIGQFPNSAIDCASLWNNLKAGINENSHSSDNIQKFQTDITMFNPSKFGITPKEAIYIDPQQRILLEMTQKIIEKAGLKNLNRETGVFIGVSSNDFAQKAYKEIYDANSYLSTGTNQSALAGRIAYWYNLKGPTMVIDTACSSFFSALIIACDNIRMGNCQAALVGAINIILNLKSTSVLANAQMLSKTGFCKVFDVDADGYVRSEGATMILIQGISEKNYNLKNETLANYRNDVKFTIECYGIRHNGRSNALTVPNGLSEYELIRKVNKKRVVNRSTINWVEAHATGTSLGDPIEMKAILSALMDDDDSSCNSDGQSIYITSVKSSIGHCEAVAGAASLIMALEACKHSYLPPMQHFKLLNRNITNDGAALIVPIIGEELPPDGTFDILINSFGFSGTNASIVLRGSKRKQLKEDEKTPNESKIKQMLSSNHSPCIILHSGDDFETFKLTSGKLKEYLENTSYNLTTICAYLQNFANYRKISTSNAN</sequence>
<feature type="region of interest" description="C-terminal hotdog fold" evidence="3">
    <location>
        <begin position="129"/>
        <end position="299"/>
    </location>
</feature>
<feature type="region of interest" description="N-terminal hotdog fold" evidence="3">
    <location>
        <begin position="1"/>
        <end position="111"/>
    </location>
</feature>
<evidence type="ECO:0000256" key="5">
    <source>
        <dbReference type="SAM" id="MobiDB-lite"/>
    </source>
</evidence>
<proteinExistence type="inferred from homology"/>
<feature type="compositionally biased region" description="Basic and acidic residues" evidence="5">
    <location>
        <begin position="242"/>
        <end position="254"/>
    </location>
</feature>
<dbReference type="CDD" id="cd00833">
    <property type="entry name" value="PKS"/>
    <property type="match status" value="1"/>
</dbReference>
<reference evidence="9" key="1">
    <citation type="submission" date="2012-08" db="EMBL/GenBank/DDBJ databases">
        <title>The Genome Sequence of Wuchereria bancrofti.</title>
        <authorList>
            <consortium name="The Broad Institute Genome Sequencing Platform"/>
            <consortium name="Broad Institute Genome Sequencing Center for Infectious Disease"/>
            <person name="Nutman T.B."/>
            <person name="Fink D.L."/>
            <person name="Russ C."/>
            <person name="Young S."/>
            <person name="Zeng Q."/>
            <person name="Koehrsen M."/>
            <person name="Alvarado L."/>
            <person name="Berlin A."/>
            <person name="Borenstein D."/>
            <person name="Chapman S.B."/>
            <person name="Chen Z."/>
            <person name="Engels R."/>
            <person name="Freedman E."/>
            <person name="Gellesch M."/>
            <person name="Goldberg J."/>
            <person name="Griggs A."/>
            <person name="Gujja S."/>
            <person name="Heilman E.R."/>
            <person name="Heiman D."/>
            <person name="Hepburn T."/>
            <person name="Howarth C."/>
            <person name="Jen D."/>
            <person name="Larson L."/>
            <person name="Lewis B."/>
            <person name="Mehta T."/>
            <person name="Park D."/>
            <person name="Pearson M."/>
            <person name="Richards J."/>
            <person name="Roberts A."/>
            <person name="Saif S."/>
            <person name="Shea T."/>
            <person name="Shenoy N."/>
            <person name="Sisk P."/>
            <person name="Stolte C."/>
            <person name="Sykes S."/>
            <person name="Walk T."/>
            <person name="White J."/>
            <person name="Yandava C."/>
            <person name="Haas B."/>
            <person name="Henn M.R."/>
            <person name="Nusbaum C."/>
            <person name="Birren B."/>
        </authorList>
    </citation>
    <scope>NUCLEOTIDE SEQUENCE</scope>
</reference>
<feature type="domain" description="Ketosynthase family 3 (KS3)" evidence="7">
    <location>
        <begin position="282"/>
        <end position="696"/>
    </location>
</feature>
<evidence type="ECO:0000256" key="3">
    <source>
        <dbReference type="PROSITE-ProRule" id="PRU01363"/>
    </source>
</evidence>
<feature type="active site" description="Proton acceptor; for dehydratase activity" evidence="3">
    <location>
        <position position="7"/>
    </location>
</feature>
<dbReference type="InterPro" id="IPR014030">
    <property type="entry name" value="Ketoacyl_synth_N"/>
</dbReference>
<dbReference type="GO" id="GO:0004312">
    <property type="term" value="F:fatty acid synthase activity"/>
    <property type="evidence" value="ECO:0007669"/>
    <property type="project" value="TreeGrafter"/>
</dbReference>
<dbReference type="Pfam" id="PF00109">
    <property type="entry name" value="ketoacyl-synt"/>
    <property type="match status" value="1"/>
</dbReference>
<dbReference type="PANTHER" id="PTHR43775">
    <property type="entry name" value="FATTY ACID SYNTHASE"/>
    <property type="match status" value="1"/>
</dbReference>
<dbReference type="GO" id="GO:0006633">
    <property type="term" value="P:fatty acid biosynthetic process"/>
    <property type="evidence" value="ECO:0007669"/>
    <property type="project" value="TreeGrafter"/>
</dbReference>
<comment type="similarity">
    <text evidence="4">Belongs to the thiolase-like superfamily. Beta-ketoacyl-ACP synthases family.</text>
</comment>
<keyword evidence="2" id="KW-0597">Phosphoprotein</keyword>
<dbReference type="InterPro" id="IPR042104">
    <property type="entry name" value="PKS_dehydratase_sf"/>
</dbReference>
<dbReference type="SUPFAM" id="SSF53901">
    <property type="entry name" value="Thiolase-like"/>
    <property type="match status" value="1"/>
</dbReference>
<dbReference type="AlphaFoldDB" id="J9APP6"/>
<evidence type="ECO:0000256" key="1">
    <source>
        <dbReference type="ARBA" id="ARBA00022450"/>
    </source>
</evidence>
<dbReference type="InterPro" id="IPR050091">
    <property type="entry name" value="PKS_NRPS_Biosynth_Enz"/>
</dbReference>
<dbReference type="PROSITE" id="PS52004">
    <property type="entry name" value="KS3_2"/>
    <property type="match status" value="1"/>
</dbReference>
<comment type="caution">
    <text evidence="9">The sequence shown here is derived from an EMBL/GenBank/DDBJ whole genome shotgun (WGS) entry which is preliminary data.</text>
</comment>
<dbReference type="PANTHER" id="PTHR43775:SF37">
    <property type="entry name" value="SI:DKEY-61P9.11"/>
    <property type="match status" value="1"/>
</dbReference>
<dbReference type="InterPro" id="IPR020841">
    <property type="entry name" value="PKS_Beta-ketoAc_synthase_dom"/>
</dbReference>
<feature type="transmembrane region" description="Helical" evidence="6">
    <location>
        <begin position="12"/>
        <end position="33"/>
    </location>
</feature>
<keyword evidence="4" id="KW-0808">Transferase</keyword>
<evidence type="ECO:0000313" key="9">
    <source>
        <dbReference type="EMBL" id="EJW76310.1"/>
    </source>
</evidence>
<gene>
    <name evidence="9" type="ORF">WUBG_12781</name>
</gene>
<evidence type="ECO:0000256" key="6">
    <source>
        <dbReference type="SAM" id="Phobius"/>
    </source>
</evidence>
<dbReference type="SMART" id="SM00825">
    <property type="entry name" value="PKS_KS"/>
    <property type="match status" value="1"/>
</dbReference>
<feature type="active site" description="Proton donor; for dehydratase activity" evidence="3">
    <location>
        <position position="180"/>
    </location>
</feature>
<keyword evidence="1" id="KW-0596">Phosphopantetheine</keyword>
<dbReference type="EMBL" id="ADBV01009253">
    <property type="protein sequence ID" value="EJW76310.1"/>
    <property type="molecule type" value="Genomic_DNA"/>
</dbReference>
<keyword evidence="6" id="KW-0472">Membrane</keyword>
<dbReference type="Gene3D" id="3.10.129.110">
    <property type="entry name" value="Polyketide synthase dehydratase"/>
    <property type="match status" value="1"/>
</dbReference>
<accession>J9APP6</accession>
<dbReference type="PROSITE" id="PS52019">
    <property type="entry name" value="PKS_MFAS_DH"/>
    <property type="match status" value="1"/>
</dbReference>
<keyword evidence="6" id="KW-1133">Transmembrane helix</keyword>
<dbReference type="Pfam" id="PF02801">
    <property type="entry name" value="Ketoacyl-synt_C"/>
    <property type="match status" value="1"/>
</dbReference>
<dbReference type="Proteomes" id="UP000004810">
    <property type="component" value="Unassembled WGS sequence"/>
</dbReference>
<organism evidence="9">
    <name type="scientific">Wuchereria bancrofti</name>
    <dbReference type="NCBI Taxonomy" id="6293"/>
    <lineage>
        <taxon>Eukaryota</taxon>
        <taxon>Metazoa</taxon>
        <taxon>Ecdysozoa</taxon>
        <taxon>Nematoda</taxon>
        <taxon>Chromadorea</taxon>
        <taxon>Rhabditida</taxon>
        <taxon>Spirurina</taxon>
        <taxon>Spiruromorpha</taxon>
        <taxon>Filarioidea</taxon>
        <taxon>Onchocercidae</taxon>
        <taxon>Wuchereria</taxon>
    </lineage>
</organism>
<protein>
    <submittedName>
        <fullName evidence="9">Uncharacterized protein</fullName>
    </submittedName>
</protein>
<feature type="region of interest" description="Disordered" evidence="5">
    <location>
        <begin position="236"/>
        <end position="266"/>
    </location>
</feature>